<dbReference type="RefSeq" id="WP_006713822.1">
    <property type="nucleotide sequence ID" value="NZ_AFWF01000224.1"/>
</dbReference>
<proteinExistence type="predicted"/>
<reference evidence="2 3" key="1">
    <citation type="journal article" date="2012" name="Int. J. Syst. Evol. Microbiol.">
        <title>Vibrio caribbeanicus sp. nov., isolated from the marine sponge Scleritoderma cyanea.</title>
        <authorList>
            <person name="Hoffmann M."/>
            <person name="Monday S.R."/>
            <person name="Allard M.W."/>
            <person name="Strain E.A."/>
            <person name="Whittaker P."/>
            <person name="Naum M."/>
            <person name="McCarthy P.J."/>
            <person name="Lopez J.V."/>
            <person name="Fischer M."/>
            <person name="Brown E.W."/>
        </authorList>
    </citation>
    <scope>NUCLEOTIDE SEQUENCE [LARGE SCALE GENOMIC DNA]</scope>
    <source>
        <strain evidence="2 3">ATCC 700023</strain>
    </source>
</reference>
<name>F9S5Q0_9VIBR</name>
<evidence type="ECO:0008006" key="4">
    <source>
        <dbReference type="Google" id="ProtNLM"/>
    </source>
</evidence>
<dbReference type="EMBL" id="AFWF01000224">
    <property type="protein sequence ID" value="EGU35579.1"/>
    <property type="molecule type" value="Genomic_DNA"/>
</dbReference>
<keyword evidence="1" id="KW-0175">Coiled coil</keyword>
<organism evidence="2 3">
    <name type="scientific">Vibrio ichthyoenteri ATCC 700023</name>
    <dbReference type="NCBI Taxonomy" id="870968"/>
    <lineage>
        <taxon>Bacteria</taxon>
        <taxon>Pseudomonadati</taxon>
        <taxon>Pseudomonadota</taxon>
        <taxon>Gammaproteobacteria</taxon>
        <taxon>Vibrionales</taxon>
        <taxon>Vibrionaceae</taxon>
        <taxon>Vibrio</taxon>
    </lineage>
</organism>
<feature type="non-terminal residue" evidence="2">
    <location>
        <position position="1"/>
    </location>
</feature>
<keyword evidence="3" id="KW-1185">Reference proteome</keyword>
<protein>
    <recommendedName>
        <fullName evidence="4">Recombinase</fullName>
    </recommendedName>
</protein>
<feature type="coiled-coil region" evidence="1">
    <location>
        <begin position="68"/>
        <end position="117"/>
    </location>
</feature>
<evidence type="ECO:0000256" key="1">
    <source>
        <dbReference type="SAM" id="Coils"/>
    </source>
</evidence>
<dbReference type="Proteomes" id="UP000004605">
    <property type="component" value="Unassembled WGS sequence"/>
</dbReference>
<accession>F9S5Q0</accession>
<sequence length="189" mass="21741">YMRYKKNSSGEKYAELICSNKAHGGNCSNSSINHKLAEEALLRLVFERVNFSFLFQDNEPDEVLKARIQAIQSEIQALKVRIKEKQGNVSAAVVLLLDDKESELELLNQERRKKDVNDYADVINTWKDVLNGSAKYRVKCTELFSLITDKIEFESHRRGKKIIRVIGKEIGQVFAVIENRNIQCFTGTW</sequence>
<dbReference type="AlphaFoldDB" id="F9S5Q0"/>
<comment type="caution">
    <text evidence="2">The sequence shown here is derived from an EMBL/GenBank/DDBJ whole genome shotgun (WGS) entry which is preliminary data.</text>
</comment>
<evidence type="ECO:0000313" key="2">
    <source>
        <dbReference type="EMBL" id="EGU35579.1"/>
    </source>
</evidence>
<gene>
    <name evidence="2" type="ORF">VII00023_08744</name>
</gene>
<evidence type="ECO:0000313" key="3">
    <source>
        <dbReference type="Proteomes" id="UP000004605"/>
    </source>
</evidence>